<feature type="domain" description="Calcineurin-like phosphoesterase" evidence="2">
    <location>
        <begin position="54"/>
        <end position="246"/>
    </location>
</feature>
<evidence type="ECO:0000259" key="2">
    <source>
        <dbReference type="Pfam" id="PF00149"/>
    </source>
</evidence>
<dbReference type="Gene3D" id="3.60.21.10">
    <property type="match status" value="1"/>
</dbReference>
<evidence type="ECO:0000313" key="4">
    <source>
        <dbReference type="Proteomes" id="UP000664534"/>
    </source>
</evidence>
<accession>A0A8H3F2J1</accession>
<sequence>MFFEKNSNRRKSESAPRIVKLPRHRLRYLASTLLSLHRPPPLPSLPTHPLTVVCVSDTHGTRPLIPPGDLLLHAGDLSKWGTFSEIQAQLTWLSDQPHKYKAIIAGNHDLLLDLKFKEQYPQRCKQVAQAASDDQHINYLDHPANDLDWGDIIYLQNTSVTLRFPCDRSLRIYGSPLTPQYSISAFQHPLSDDVWAGKVPGDTDIILTHGPPRGHLDGLKKSGCAFLMQEVLRVRPRLIVYGHIHVGYGIEERVYDRVGKAHEHISGQSGGWGTLICVAWGVMWGYLIPRSRRKPERRTTFVNAAVVEGWENHVVKNEAVVLQI</sequence>
<gene>
    <name evidence="3" type="ORF">IMSHALPRED_004206</name>
</gene>
<dbReference type="PANTHER" id="PTHR12905:SF18">
    <property type="entry name" value="ESTER HYDROLASE, PUTATIVE (AFU_ORTHOLOGUE AFUA_4G03130)-RELATED"/>
    <property type="match status" value="1"/>
</dbReference>
<dbReference type="PANTHER" id="PTHR12905">
    <property type="entry name" value="METALLOPHOSPHOESTERASE"/>
    <property type="match status" value="1"/>
</dbReference>
<feature type="transmembrane region" description="Helical" evidence="1">
    <location>
        <begin position="270"/>
        <end position="288"/>
    </location>
</feature>
<keyword evidence="1" id="KW-0812">Transmembrane</keyword>
<dbReference type="InterPro" id="IPR029052">
    <property type="entry name" value="Metallo-depent_PP-like"/>
</dbReference>
<dbReference type="GO" id="GO:0016787">
    <property type="term" value="F:hydrolase activity"/>
    <property type="evidence" value="ECO:0007669"/>
    <property type="project" value="InterPro"/>
</dbReference>
<dbReference type="Proteomes" id="UP000664534">
    <property type="component" value="Unassembled WGS sequence"/>
</dbReference>
<keyword evidence="1" id="KW-1133">Transmembrane helix</keyword>
<comment type="caution">
    <text evidence="3">The sequence shown here is derived from an EMBL/GenBank/DDBJ whole genome shotgun (WGS) entry which is preliminary data.</text>
</comment>
<evidence type="ECO:0000256" key="1">
    <source>
        <dbReference type="SAM" id="Phobius"/>
    </source>
</evidence>
<evidence type="ECO:0000313" key="3">
    <source>
        <dbReference type="EMBL" id="CAF9918086.1"/>
    </source>
</evidence>
<dbReference type="OrthoDB" id="630188at2759"/>
<reference evidence="3" key="1">
    <citation type="submission" date="2021-03" db="EMBL/GenBank/DDBJ databases">
        <authorList>
            <person name="Tagirdzhanova G."/>
        </authorList>
    </citation>
    <scope>NUCLEOTIDE SEQUENCE</scope>
</reference>
<protein>
    <recommendedName>
        <fullName evidence="2">Calcineurin-like phosphoesterase domain-containing protein</fullName>
    </recommendedName>
</protein>
<keyword evidence="4" id="KW-1185">Reference proteome</keyword>
<name>A0A8H3F2J1_9LECA</name>
<dbReference type="CDD" id="cd07379">
    <property type="entry name" value="MPP_239FB"/>
    <property type="match status" value="1"/>
</dbReference>
<dbReference type="EMBL" id="CAJPDT010000020">
    <property type="protein sequence ID" value="CAF9918086.1"/>
    <property type="molecule type" value="Genomic_DNA"/>
</dbReference>
<dbReference type="SUPFAM" id="SSF56300">
    <property type="entry name" value="Metallo-dependent phosphatases"/>
    <property type="match status" value="1"/>
</dbReference>
<dbReference type="InterPro" id="IPR004843">
    <property type="entry name" value="Calcineurin-like_PHP"/>
</dbReference>
<keyword evidence="1" id="KW-0472">Membrane</keyword>
<dbReference type="AlphaFoldDB" id="A0A8H3F2J1"/>
<proteinExistence type="predicted"/>
<organism evidence="3 4">
    <name type="scientific">Imshaugia aleurites</name>
    <dbReference type="NCBI Taxonomy" id="172621"/>
    <lineage>
        <taxon>Eukaryota</taxon>
        <taxon>Fungi</taxon>
        <taxon>Dikarya</taxon>
        <taxon>Ascomycota</taxon>
        <taxon>Pezizomycotina</taxon>
        <taxon>Lecanoromycetes</taxon>
        <taxon>OSLEUM clade</taxon>
        <taxon>Lecanoromycetidae</taxon>
        <taxon>Lecanorales</taxon>
        <taxon>Lecanorineae</taxon>
        <taxon>Parmeliaceae</taxon>
        <taxon>Imshaugia</taxon>
    </lineage>
</organism>
<dbReference type="InterPro" id="IPR051693">
    <property type="entry name" value="UPF0046_metallophosphoest"/>
</dbReference>
<dbReference type="Pfam" id="PF00149">
    <property type="entry name" value="Metallophos"/>
    <property type="match status" value="1"/>
</dbReference>